<evidence type="ECO:0000313" key="2">
    <source>
        <dbReference type="Proteomes" id="UP000321026"/>
    </source>
</evidence>
<comment type="caution">
    <text evidence="1">The sequence shown here is derived from an EMBL/GenBank/DDBJ whole genome shotgun (WGS) entry which is preliminary data.</text>
</comment>
<sequence length="114" mass="13222">MEVIDAKNGIYGSKFGERHVNGTRSWEFRTTDLTKLKNAYEMTDDLLYLPYFADVTEDLPSRCKFEPTTYKNCQLMVETNCGYKYFFHRETGENLIIAINSNTYEPILPTPTQG</sequence>
<dbReference type="Proteomes" id="UP000321026">
    <property type="component" value="Unassembled WGS sequence"/>
</dbReference>
<organism evidence="1 2">
    <name type="scientific">Candidatus Dojkabacteria bacterium</name>
    <dbReference type="NCBI Taxonomy" id="2099670"/>
    <lineage>
        <taxon>Bacteria</taxon>
        <taxon>Candidatus Dojkabacteria</taxon>
    </lineage>
</organism>
<dbReference type="EMBL" id="SSDS01000081">
    <property type="protein sequence ID" value="TXG76184.1"/>
    <property type="molecule type" value="Genomic_DNA"/>
</dbReference>
<evidence type="ECO:0000313" key="1">
    <source>
        <dbReference type="EMBL" id="TXG76184.1"/>
    </source>
</evidence>
<dbReference type="AlphaFoldDB" id="A0A5C7J4M6"/>
<proteinExistence type="predicted"/>
<gene>
    <name evidence="1" type="ORF">E6Q11_05125</name>
</gene>
<name>A0A5C7J4M6_9BACT</name>
<protein>
    <submittedName>
        <fullName evidence="1">Uncharacterized protein</fullName>
    </submittedName>
</protein>
<reference evidence="1 2" key="1">
    <citation type="submission" date="2018-09" db="EMBL/GenBank/DDBJ databases">
        <title>Metagenome Assembled Genomes from an Advanced Water Purification Facility.</title>
        <authorList>
            <person name="Stamps B.W."/>
            <person name="Spear J.R."/>
        </authorList>
    </citation>
    <scope>NUCLEOTIDE SEQUENCE [LARGE SCALE GENOMIC DNA]</scope>
    <source>
        <strain evidence="1">Bin_63_2</strain>
    </source>
</reference>
<accession>A0A5C7J4M6</accession>